<dbReference type="Pfam" id="PF00179">
    <property type="entry name" value="UQ_con"/>
    <property type="match status" value="1"/>
</dbReference>
<evidence type="ECO:0000256" key="3">
    <source>
        <dbReference type="ARBA" id="ARBA00022741"/>
    </source>
</evidence>
<protein>
    <recommendedName>
        <fullName evidence="1">E2 ubiquitin-conjugating enzyme</fullName>
        <ecNumber evidence="1">2.3.2.23</ecNumber>
    </recommendedName>
</protein>
<accession>A0A7S1XC24</accession>
<reference evidence="9" key="1">
    <citation type="submission" date="2021-01" db="EMBL/GenBank/DDBJ databases">
        <authorList>
            <person name="Corre E."/>
            <person name="Pelletier E."/>
            <person name="Niang G."/>
            <person name="Scheremetjew M."/>
            <person name="Finn R."/>
            <person name="Kale V."/>
            <person name="Holt S."/>
            <person name="Cochrane G."/>
            <person name="Meng A."/>
            <person name="Brown T."/>
            <person name="Cohen L."/>
        </authorList>
    </citation>
    <scope>NUCLEOTIDE SEQUENCE</scope>
    <source>
        <strain evidence="9">SAG 36.94</strain>
    </source>
</reference>
<keyword evidence="3 7" id="KW-0547">Nucleotide-binding</keyword>
<evidence type="ECO:0000256" key="5">
    <source>
        <dbReference type="ARBA" id="ARBA00022840"/>
    </source>
</evidence>
<dbReference type="EMBL" id="HBGH01004189">
    <property type="protein sequence ID" value="CAD9230027.1"/>
    <property type="molecule type" value="Transcribed_RNA"/>
</dbReference>
<proteinExistence type="inferred from homology"/>
<dbReference type="InterPro" id="IPR016135">
    <property type="entry name" value="UBQ-conjugating_enzyme/RWD"/>
</dbReference>
<sequence length="173" mass="19560">MASANTTLNQASLLLVRQLRDLNKNPDSGFSAGLVDESNPFEWQVILTGPPDTCYEGGLFKARMTFGAEYPYMPPTMRFVSEMWHPNIYKDGKVCISILHPPGNDPNDYEDASERWSPVHTVESILVSVISMLASPNDESPANLDAAKEWRHERAIFKRKVRETVRKTSEDLF</sequence>
<dbReference type="PANTHER" id="PTHR24067">
    <property type="entry name" value="UBIQUITIN-CONJUGATING ENZYME E2"/>
    <property type="match status" value="1"/>
</dbReference>
<dbReference type="SMART" id="SM00212">
    <property type="entry name" value="UBCc"/>
    <property type="match status" value="1"/>
</dbReference>
<evidence type="ECO:0000259" key="8">
    <source>
        <dbReference type="PROSITE" id="PS50127"/>
    </source>
</evidence>
<evidence type="ECO:0000256" key="4">
    <source>
        <dbReference type="ARBA" id="ARBA00022786"/>
    </source>
</evidence>
<dbReference type="InterPro" id="IPR000608">
    <property type="entry name" value="UBC"/>
</dbReference>
<feature type="active site" description="Glycyl thioester intermediate" evidence="6">
    <location>
        <position position="95"/>
    </location>
</feature>
<dbReference type="SUPFAM" id="SSF54495">
    <property type="entry name" value="UBC-like"/>
    <property type="match status" value="1"/>
</dbReference>
<dbReference type="Gene3D" id="3.10.110.10">
    <property type="entry name" value="Ubiquitin Conjugating Enzyme"/>
    <property type="match status" value="1"/>
</dbReference>
<dbReference type="PROSITE" id="PS00183">
    <property type="entry name" value="UBC_1"/>
    <property type="match status" value="1"/>
</dbReference>
<evidence type="ECO:0000256" key="7">
    <source>
        <dbReference type="RuleBase" id="RU362109"/>
    </source>
</evidence>
<name>A0A7S1XC24_9RHOD</name>
<keyword evidence="2" id="KW-0808">Transferase</keyword>
<evidence type="ECO:0000313" key="9">
    <source>
        <dbReference type="EMBL" id="CAD9230027.1"/>
    </source>
</evidence>
<dbReference type="AlphaFoldDB" id="A0A7S1XC24"/>
<evidence type="ECO:0000256" key="6">
    <source>
        <dbReference type="PROSITE-ProRule" id="PRU10133"/>
    </source>
</evidence>
<dbReference type="InterPro" id="IPR050113">
    <property type="entry name" value="Ub_conjugating_enzyme"/>
</dbReference>
<organism evidence="9">
    <name type="scientific">Compsopogon caeruleus</name>
    <dbReference type="NCBI Taxonomy" id="31354"/>
    <lineage>
        <taxon>Eukaryota</taxon>
        <taxon>Rhodophyta</taxon>
        <taxon>Compsopogonophyceae</taxon>
        <taxon>Compsopogonales</taxon>
        <taxon>Compsopogonaceae</taxon>
        <taxon>Compsopogon</taxon>
    </lineage>
</organism>
<evidence type="ECO:0000256" key="1">
    <source>
        <dbReference type="ARBA" id="ARBA00012486"/>
    </source>
</evidence>
<dbReference type="EC" id="2.3.2.23" evidence="1"/>
<dbReference type="InterPro" id="IPR023313">
    <property type="entry name" value="UBQ-conjugating_AS"/>
</dbReference>
<dbReference type="GO" id="GO:0061631">
    <property type="term" value="F:ubiquitin conjugating enzyme activity"/>
    <property type="evidence" value="ECO:0007669"/>
    <property type="project" value="UniProtKB-EC"/>
</dbReference>
<dbReference type="PROSITE" id="PS50127">
    <property type="entry name" value="UBC_2"/>
    <property type="match status" value="1"/>
</dbReference>
<dbReference type="FunFam" id="3.10.110.10:FF:000025">
    <property type="entry name" value="ubiquitin-conjugating enzyme E2 7"/>
    <property type="match status" value="1"/>
</dbReference>
<keyword evidence="5 7" id="KW-0067">ATP-binding</keyword>
<feature type="domain" description="UBC core" evidence="8">
    <location>
        <begin position="10"/>
        <end position="170"/>
    </location>
</feature>
<dbReference type="CDD" id="cd23795">
    <property type="entry name" value="UBCc_UBE2G1"/>
    <property type="match status" value="1"/>
</dbReference>
<gene>
    <name evidence="9" type="ORF">CCAE0312_LOCUS2322</name>
</gene>
<evidence type="ECO:0000256" key="2">
    <source>
        <dbReference type="ARBA" id="ARBA00022679"/>
    </source>
</evidence>
<comment type="similarity">
    <text evidence="7">Belongs to the ubiquitin-conjugating enzyme family.</text>
</comment>
<dbReference type="GO" id="GO:0005524">
    <property type="term" value="F:ATP binding"/>
    <property type="evidence" value="ECO:0007669"/>
    <property type="project" value="UniProtKB-UniRule"/>
</dbReference>
<keyword evidence="4 7" id="KW-0833">Ubl conjugation pathway</keyword>